<dbReference type="AlphaFoldDB" id="A0A292PV78"/>
<protein>
    <recommendedName>
        <fullName evidence="3">DNA/RNA-binding domain-containing protein</fullName>
    </recommendedName>
</protein>
<evidence type="ECO:0008006" key="3">
    <source>
        <dbReference type="Google" id="ProtNLM"/>
    </source>
</evidence>
<dbReference type="InterPro" id="IPR045153">
    <property type="entry name" value="Est1/Ebs1-like"/>
</dbReference>
<name>A0A292PV78_9PEZI</name>
<dbReference type="GO" id="GO:0005697">
    <property type="term" value="C:telomerase holoenzyme complex"/>
    <property type="evidence" value="ECO:0007669"/>
    <property type="project" value="TreeGrafter"/>
</dbReference>
<proteinExistence type="predicted"/>
<feature type="non-terminal residue" evidence="1">
    <location>
        <position position="116"/>
    </location>
</feature>
<dbReference type="Proteomes" id="UP001412239">
    <property type="component" value="Unassembled WGS sequence"/>
</dbReference>
<organism evidence="1 2">
    <name type="scientific">Tuber aestivum</name>
    <name type="common">summer truffle</name>
    <dbReference type="NCBI Taxonomy" id="59557"/>
    <lineage>
        <taxon>Eukaryota</taxon>
        <taxon>Fungi</taxon>
        <taxon>Dikarya</taxon>
        <taxon>Ascomycota</taxon>
        <taxon>Pezizomycotina</taxon>
        <taxon>Pezizomycetes</taxon>
        <taxon>Pezizales</taxon>
        <taxon>Tuberaceae</taxon>
        <taxon>Tuber</taxon>
    </lineage>
</organism>
<dbReference type="SUPFAM" id="SSF48452">
    <property type="entry name" value="TPR-like"/>
    <property type="match status" value="1"/>
</dbReference>
<gene>
    <name evidence="1" type="ORF">GSTUAT00004463001</name>
</gene>
<evidence type="ECO:0000313" key="2">
    <source>
        <dbReference type="Proteomes" id="UP001412239"/>
    </source>
</evidence>
<dbReference type="GO" id="GO:0000184">
    <property type="term" value="P:nuclear-transcribed mRNA catabolic process, nonsense-mediated decay"/>
    <property type="evidence" value="ECO:0007669"/>
    <property type="project" value="TreeGrafter"/>
</dbReference>
<evidence type="ECO:0000313" key="1">
    <source>
        <dbReference type="EMBL" id="CUS11446.1"/>
    </source>
</evidence>
<dbReference type="PANTHER" id="PTHR15696:SF0">
    <property type="entry name" value="TELOMERASE-BINDING PROTEIN EST1A"/>
    <property type="match status" value="1"/>
</dbReference>
<accession>A0A292PV78</accession>
<dbReference type="GO" id="GO:0070034">
    <property type="term" value="F:telomerase RNA binding"/>
    <property type="evidence" value="ECO:0007669"/>
    <property type="project" value="TreeGrafter"/>
</dbReference>
<dbReference type="InterPro" id="IPR011990">
    <property type="entry name" value="TPR-like_helical_dom_sf"/>
</dbReference>
<reference evidence="1" key="1">
    <citation type="submission" date="2015-10" db="EMBL/GenBank/DDBJ databases">
        <authorList>
            <person name="Regsiter A."/>
            <person name="william w."/>
        </authorList>
    </citation>
    <scope>NUCLEOTIDE SEQUENCE</scope>
    <source>
        <strain evidence="1">Montdore</strain>
    </source>
</reference>
<dbReference type="EMBL" id="LN891021">
    <property type="protein sequence ID" value="CUS11446.1"/>
    <property type="molecule type" value="Genomic_DNA"/>
</dbReference>
<dbReference type="Gene3D" id="1.25.40.10">
    <property type="entry name" value="Tetratricopeptide repeat domain"/>
    <property type="match status" value="1"/>
</dbReference>
<keyword evidence="2" id="KW-1185">Reference proteome</keyword>
<dbReference type="GO" id="GO:0042162">
    <property type="term" value="F:telomeric DNA binding"/>
    <property type="evidence" value="ECO:0007669"/>
    <property type="project" value="TreeGrafter"/>
</dbReference>
<sequence>MPARMWRHGVYSFLELLRHRLPYSLEHMLTFIYTAYRMMALLYETIPAFENTWVECLCDLGRYRMAAEDGGARDRDAWAGVARFWHSKVTDKPPFVGRLFHHLAILAGPNVLQQLF</sequence>
<dbReference type="PANTHER" id="PTHR15696">
    <property type="entry name" value="SMG-7 SUPPRESSOR WITH MORPHOLOGICAL EFFECT ON GENITALIA PROTEIN 7"/>
    <property type="match status" value="1"/>
</dbReference>